<dbReference type="CDD" id="cd00063">
    <property type="entry name" value="FN3"/>
    <property type="match status" value="2"/>
</dbReference>
<evidence type="ECO:0000313" key="2">
    <source>
        <dbReference type="Proteomes" id="UP000322726"/>
    </source>
</evidence>
<dbReference type="InterPro" id="IPR013783">
    <property type="entry name" value="Ig-like_fold"/>
</dbReference>
<dbReference type="PROSITE" id="PS50853">
    <property type="entry name" value="FN3"/>
    <property type="match status" value="2"/>
</dbReference>
<dbReference type="RefSeq" id="WP_228255953.1">
    <property type="nucleotide sequence ID" value="NZ_BMEF01000011.1"/>
</dbReference>
<dbReference type="AlphaFoldDB" id="A0A5C2H5H2"/>
<accession>A0A5C2H5H2</accession>
<reference evidence="1 2" key="2">
    <citation type="submission" date="2019-09" db="EMBL/GenBank/DDBJ databases">
        <title>Complete genome sequencing of four Arcobacter species reveals a diverse suite of mobile elements.</title>
        <authorList>
            <person name="Miller W.G."/>
            <person name="Yee E."/>
            <person name="Bono J.L."/>
        </authorList>
    </citation>
    <scope>NUCLEOTIDE SEQUENCE [LARGE SCALE GENOMIC DNA]</scope>
    <source>
        <strain evidence="1 2">LMG 26638</strain>
    </source>
</reference>
<protein>
    <submittedName>
        <fullName evidence="1">Fibronectin type III domain-containing protein</fullName>
    </submittedName>
</protein>
<reference evidence="1 2" key="3">
    <citation type="submission" date="2019-09" db="EMBL/GenBank/DDBJ databases">
        <title>Taxonomic note: a critical rebuttal of the proposed division of the genus Arcobacter into six genera, emended descriptions of Arcobacter anaerophilus and the genus Arcobacter, and an assessment of genus-level boundaries for Epsilonproteobacteria using in silico genomic comparator tools.</title>
        <authorList>
            <person name="On S.L.W."/>
            <person name="Miller W.G."/>
            <person name="Biggs P."/>
            <person name="Cornelius A."/>
            <person name="Vandamme P."/>
        </authorList>
    </citation>
    <scope>NUCLEOTIDE SEQUENCE [LARGE SCALE GENOMIC DNA]</scope>
    <source>
        <strain evidence="1 2">LMG 26638</strain>
    </source>
</reference>
<evidence type="ECO:0000313" key="1">
    <source>
        <dbReference type="EMBL" id="QEP34207.1"/>
    </source>
</evidence>
<sequence length="428" mass="48891">MTTLMKTASLATLILLFSGCNNLNNNLNTPAIKPKVDQTLEMINKDSIKTISDITSIAFEWQKVEDPRVVGYNFYRSDVLKDGRTLKLVKSLRNRYATHYVDSGLEPNTKYIYQISSKTKDGIESNTTEAYLVQTLPRLEAVSFVQAISDLPNRIKILWRPHEDKTVEYYKIEKFNLAMNKWEHLAKVDGRLQVEYIDDDLDNEEEGKYRITAYNFKDIASKPTTAVLGKTKALPLSPTDVKASNNLAKKIELSWNPSPTEDVIKYAIFRSPFQSIGFSQEYEVKADTLNLVDTVNDDDKKYYYKVYAVDKDGLYSDMKVDSTEGKTLGKPAKPVITLAQIQGNKAILNWKAGDNRAVSYNVYKRIRLNFFEYKTVKYTDIRALRFEDTDIISGIEYKYSIQANDENSLISDKTDEALLTIPKTPTLK</sequence>
<dbReference type="SUPFAM" id="SSF49265">
    <property type="entry name" value="Fibronectin type III"/>
    <property type="match status" value="3"/>
</dbReference>
<reference evidence="2" key="1">
    <citation type="submission" date="2019-09" db="EMBL/GenBank/DDBJ databases">
        <title>Complete genome sequencing of four Arcobacter species reveals a diverse suite of mobile elements.</title>
        <authorList>
            <person name="On S.L.W."/>
            <person name="Miller W.G."/>
            <person name="Biggs P."/>
            <person name="Cornelius A."/>
            <person name="Vandamme P."/>
        </authorList>
    </citation>
    <scope>NUCLEOTIDE SEQUENCE [LARGE SCALE GENOMIC DNA]</scope>
    <source>
        <strain evidence="2">LMG 26638</strain>
    </source>
</reference>
<gene>
    <name evidence="1" type="ORF">APAC_1081</name>
</gene>
<dbReference type="InterPro" id="IPR003961">
    <property type="entry name" value="FN3_dom"/>
</dbReference>
<dbReference type="Gene3D" id="2.60.40.10">
    <property type="entry name" value="Immunoglobulins"/>
    <property type="match status" value="4"/>
</dbReference>
<dbReference type="Proteomes" id="UP000322726">
    <property type="component" value="Chromosome"/>
</dbReference>
<dbReference type="KEGG" id="apai:APAC_1081"/>
<dbReference type="InterPro" id="IPR036116">
    <property type="entry name" value="FN3_sf"/>
</dbReference>
<dbReference type="PROSITE" id="PS51257">
    <property type="entry name" value="PROKAR_LIPOPROTEIN"/>
    <property type="match status" value="1"/>
</dbReference>
<proteinExistence type="predicted"/>
<organism evidence="1 2">
    <name type="scientific">Malaciobacter pacificus</name>
    <dbReference type="NCBI Taxonomy" id="1080223"/>
    <lineage>
        <taxon>Bacteria</taxon>
        <taxon>Pseudomonadati</taxon>
        <taxon>Campylobacterota</taxon>
        <taxon>Epsilonproteobacteria</taxon>
        <taxon>Campylobacterales</taxon>
        <taxon>Arcobacteraceae</taxon>
        <taxon>Malaciobacter</taxon>
    </lineage>
</organism>
<name>A0A5C2H5H2_9BACT</name>
<dbReference type="SMART" id="SM00060">
    <property type="entry name" value="FN3"/>
    <property type="match status" value="4"/>
</dbReference>
<keyword evidence="2" id="KW-1185">Reference proteome</keyword>
<dbReference type="EMBL" id="CP035928">
    <property type="protein sequence ID" value="QEP34207.1"/>
    <property type="molecule type" value="Genomic_DNA"/>
</dbReference>